<dbReference type="RefSeq" id="WP_212563182.1">
    <property type="nucleotide sequence ID" value="NZ_SPSG02000036.1"/>
</dbReference>
<name>A0A9X8VCS1_SERMA</name>
<dbReference type="SUPFAM" id="SSF51327">
    <property type="entry name" value="Head-binding domain of phage P22 tailspike protein"/>
    <property type="match status" value="1"/>
</dbReference>
<protein>
    <recommendedName>
        <fullName evidence="1">Bacteriophage P22 tailspike N-terminal domain-containing protein</fullName>
    </recommendedName>
</protein>
<proteinExistence type="predicted"/>
<dbReference type="EMBL" id="SPSG01003714">
    <property type="protein sequence ID" value="TFU54853.1"/>
    <property type="molecule type" value="Genomic_DNA"/>
</dbReference>
<dbReference type="Gene3D" id="3.30.1910.20">
    <property type="entry name" value="asparaginyl-tRNA synthetase, N-terminal domain"/>
    <property type="match status" value="1"/>
</dbReference>
<dbReference type="AlphaFoldDB" id="A0A9X8VCS1"/>
<comment type="caution">
    <text evidence="2">The sequence shown here is derived from an EMBL/GenBank/DDBJ whole genome shotgun (WGS) entry which is preliminary data.</text>
</comment>
<dbReference type="SUPFAM" id="SSF51126">
    <property type="entry name" value="Pectin lyase-like"/>
    <property type="match status" value="1"/>
</dbReference>
<accession>A0A9X8VCS1</accession>
<sequence>MSQTNVPLTLPVQLVTMPRQFDTVFNGKIYVGQPDTNPLADENRITVYQEDESQTLIPIAQPIDINAGGYPVVGGQVVKLVVTQDYSILVNDRFGAQVYYFSHCSGPYVLNVAHDQTLHGDGTPANPLGVELSKDAGNLLEIRSDGLYYGVSASDDLLNLYVNTDTGDDTNIGSREKPLKTLREALKRTPSNKSNTIHLKAGQTFLLDIGTDLFIVGCTRVITPYDDPYVDGDKVPVPSPADPAYYPWAARDLARPTIKAQINYNDMTHVFTIGTLWPKEGGKLELQGIILDAVPVNDDQQPTYVAFNEAMVYGDSTAGVNFFGCIFVTKTKVGNQYEWGVFSGYSDGGIPSINFSRCKHLSGDYYGMLLNCPTKIFVTDDWPAAGTVPYLEANIIPATINGKLANIIRGPGGEPRNLVCNVVV</sequence>
<dbReference type="Pfam" id="PF09008">
    <property type="entry name" value="Head_binding"/>
    <property type="match status" value="1"/>
</dbReference>
<evidence type="ECO:0000259" key="1">
    <source>
        <dbReference type="Pfam" id="PF09008"/>
    </source>
</evidence>
<dbReference type="InterPro" id="IPR009093">
    <property type="entry name" value="P22_tailspike_N"/>
</dbReference>
<dbReference type="InterPro" id="IPR011050">
    <property type="entry name" value="Pectin_lyase_fold/virulence"/>
</dbReference>
<evidence type="ECO:0000313" key="2">
    <source>
        <dbReference type="EMBL" id="TFU54853.1"/>
    </source>
</evidence>
<dbReference type="Gene3D" id="2.170.14.10">
    <property type="entry name" value="Phage P22 tailspike-like, N-terminal domain"/>
    <property type="match status" value="1"/>
</dbReference>
<feature type="domain" description="Bacteriophage P22 tailspike N-terminal" evidence="1">
    <location>
        <begin position="4"/>
        <end position="103"/>
    </location>
</feature>
<gene>
    <name evidence="2" type="ORF">E0L31_26800</name>
</gene>
<reference evidence="2" key="1">
    <citation type="submission" date="2019-03" db="EMBL/GenBank/DDBJ databases">
        <title>Serratia marcescens strain N2 draft genome.</title>
        <authorList>
            <person name="Yassin A."/>
            <person name="El-Kenawy N."/>
            <person name="Youssef N.H."/>
        </authorList>
    </citation>
    <scope>NUCLEOTIDE SEQUENCE [LARGE SCALE GENOMIC DNA]</scope>
    <source>
        <strain evidence="2">N2</strain>
    </source>
</reference>
<organism evidence="2">
    <name type="scientific">Serratia marcescens</name>
    <dbReference type="NCBI Taxonomy" id="615"/>
    <lineage>
        <taxon>Bacteria</taxon>
        <taxon>Pseudomonadati</taxon>
        <taxon>Pseudomonadota</taxon>
        <taxon>Gammaproteobacteria</taxon>
        <taxon>Enterobacterales</taxon>
        <taxon>Yersiniaceae</taxon>
        <taxon>Serratia</taxon>
    </lineage>
</organism>
<dbReference type="InterPro" id="IPR036730">
    <property type="entry name" value="P22_tailspike_N_sf"/>
</dbReference>